<organism evidence="12 13">
    <name type="scientific">Lasiosphaeria miniovina</name>
    <dbReference type="NCBI Taxonomy" id="1954250"/>
    <lineage>
        <taxon>Eukaryota</taxon>
        <taxon>Fungi</taxon>
        <taxon>Dikarya</taxon>
        <taxon>Ascomycota</taxon>
        <taxon>Pezizomycotina</taxon>
        <taxon>Sordariomycetes</taxon>
        <taxon>Sordariomycetidae</taxon>
        <taxon>Sordariales</taxon>
        <taxon>Lasiosphaeriaceae</taxon>
        <taxon>Lasiosphaeria</taxon>
    </lineage>
</organism>
<keyword evidence="8 10" id="KW-0687">Ribonucleoprotein</keyword>
<feature type="region of interest" description="Disordered" evidence="11">
    <location>
        <begin position="527"/>
        <end position="548"/>
    </location>
</feature>
<keyword evidence="13" id="KW-1185">Reference proteome</keyword>
<dbReference type="GO" id="GO:0005786">
    <property type="term" value="C:signal recognition particle, endoplasmic reticulum targeting"/>
    <property type="evidence" value="ECO:0007669"/>
    <property type="project" value="UniProtKB-KW"/>
</dbReference>
<evidence type="ECO:0000256" key="1">
    <source>
        <dbReference type="ARBA" id="ARBA00004496"/>
    </source>
</evidence>
<dbReference type="PANTHER" id="PTHR12860:SF0">
    <property type="entry name" value="SIGNAL RECOGNITION PARTICLE SUBUNIT SRP68"/>
    <property type="match status" value="1"/>
</dbReference>
<dbReference type="GO" id="GO:0005047">
    <property type="term" value="F:signal recognition particle binding"/>
    <property type="evidence" value="ECO:0007669"/>
    <property type="project" value="InterPro"/>
</dbReference>
<dbReference type="GO" id="GO:0030942">
    <property type="term" value="F:endoplasmic reticulum signal peptide binding"/>
    <property type="evidence" value="ECO:0007669"/>
    <property type="project" value="InterPro"/>
</dbReference>
<dbReference type="PANTHER" id="PTHR12860">
    <property type="entry name" value="SIGNAL RECOGNITION PARTICLE 68 KDA PROTEIN"/>
    <property type="match status" value="1"/>
</dbReference>
<dbReference type="GeneID" id="85322936"/>
<evidence type="ECO:0000256" key="2">
    <source>
        <dbReference type="ARBA" id="ARBA00004604"/>
    </source>
</evidence>
<keyword evidence="5 10" id="KW-0694">RNA-binding</keyword>
<sequence>MDITKLVVSLREKALLYGDYGTYRSQLAGKLLNSRKKLAIATKNRGKFHPRTHVAPEQIAENHEYLRLQLLTAERAWAHAMSMKASHSADTKGTSSKTRSHIVSRLDKAARTAEDLAGALAQDSSLSGATPIDVLEARAYAALLRGAAQFESQAWAPCLKSYSIARVIYSALSTSFKGDVFKDLLSETIDPSIRYAAYQAKIPRTEPIPTIARNAFAHADPELIDRVRTLNPDVLEHGGLDATGTSLGAEGAPTSLTWRGREVKIEDAAIAVAWASVGTAKSRLTERLSSARPLQPKDMAAAYDDILIASQDAVDATKQAIDELKGEGVTQSDPRMQSLQITRTAVNFEMISWRIGRNRALIGQHDGAQLDFGEASKATTQVKEHQHVTDAHRNEAPGRQIAKLKEKVVLYDGTLQSLESIIELPGVANDQELSGRLEATSEYFTALKCLAFSRSHSIAGNAVSALALVRHALNECREALPVLSSGGGDGKSLPRNISITKDDVRFLHNLLSGELQRSRALVEIQSLTKSSPKDPTAGQAADSSRPLISQLSNYPSGAVDLKNIVVYPPHVESVPVKPLFLDVAWNYIDYPDKQAQHQQAQHQQAQHQQAQHQQAQQQQAQQQQQQQQFSSRDRTTAQDKSAEESDVKPQKRGWFGFGR</sequence>
<dbReference type="PIRSF" id="PIRSF038995">
    <property type="entry name" value="SRP68"/>
    <property type="match status" value="1"/>
</dbReference>
<dbReference type="EMBL" id="JAUIRO010000003">
    <property type="protein sequence ID" value="KAK0722305.1"/>
    <property type="molecule type" value="Genomic_DNA"/>
</dbReference>
<dbReference type="GO" id="GO:0006614">
    <property type="term" value="P:SRP-dependent cotranslational protein targeting to membrane"/>
    <property type="evidence" value="ECO:0007669"/>
    <property type="project" value="InterPro"/>
</dbReference>
<protein>
    <recommendedName>
        <fullName evidence="9 10">Signal recognition particle subunit SRP68</fullName>
        <shortName evidence="10">SRP68</shortName>
    </recommendedName>
</protein>
<dbReference type="InterPro" id="IPR034652">
    <property type="entry name" value="SRP68-RBD"/>
</dbReference>
<comment type="similarity">
    <text evidence="3 10">Belongs to the SRP68 family.</text>
</comment>
<evidence type="ECO:0000256" key="5">
    <source>
        <dbReference type="ARBA" id="ARBA00022884"/>
    </source>
</evidence>
<keyword evidence="7" id="KW-0539">Nucleus</keyword>
<feature type="compositionally biased region" description="Low complexity" evidence="11">
    <location>
        <begin position="596"/>
        <end position="628"/>
    </location>
</feature>
<feature type="compositionally biased region" description="Basic and acidic residues" evidence="11">
    <location>
        <begin position="631"/>
        <end position="649"/>
    </location>
</feature>
<dbReference type="Pfam" id="PF16969">
    <property type="entry name" value="SRP68"/>
    <property type="match status" value="1"/>
</dbReference>
<dbReference type="InterPro" id="IPR038253">
    <property type="entry name" value="SRP68_N_sf"/>
</dbReference>
<keyword evidence="4 10" id="KW-0963">Cytoplasm</keyword>
<comment type="subcellular location">
    <subcellularLocation>
        <location evidence="1 10">Cytoplasm</location>
    </subcellularLocation>
    <subcellularLocation>
        <location evidence="2">Nucleus</location>
        <location evidence="2">Nucleolus</location>
    </subcellularLocation>
</comment>
<feature type="region of interest" description="Disordered" evidence="11">
    <location>
        <begin position="596"/>
        <end position="659"/>
    </location>
</feature>
<name>A0AA40AUK9_9PEZI</name>
<dbReference type="GO" id="GO:0005730">
    <property type="term" value="C:nucleolus"/>
    <property type="evidence" value="ECO:0007669"/>
    <property type="project" value="UniProtKB-SubCell"/>
</dbReference>
<comment type="function">
    <text evidence="10">Component of the signal recognition particle (SRP) complex, a ribonucleoprotein complex that mediates the cotranslational targeting of secretory and membrane proteins to the endoplasmic reticulum (ER). The SRP complex interacts with the signal sequence in nascent secretory and membrane proteins and directs them to the membrane of the ER.</text>
</comment>
<evidence type="ECO:0000256" key="7">
    <source>
        <dbReference type="ARBA" id="ARBA00023242"/>
    </source>
</evidence>
<keyword evidence="6 10" id="KW-0733">Signal recognition particle</keyword>
<evidence type="ECO:0000313" key="12">
    <source>
        <dbReference type="EMBL" id="KAK0722305.1"/>
    </source>
</evidence>
<dbReference type="InterPro" id="IPR026258">
    <property type="entry name" value="SRP68"/>
</dbReference>
<evidence type="ECO:0000256" key="9">
    <source>
        <dbReference type="ARBA" id="ARBA00029498"/>
    </source>
</evidence>
<reference evidence="12" key="1">
    <citation type="submission" date="2023-06" db="EMBL/GenBank/DDBJ databases">
        <title>Genome-scale phylogeny and comparative genomics of the fungal order Sordariales.</title>
        <authorList>
            <consortium name="Lawrence Berkeley National Laboratory"/>
            <person name="Hensen N."/>
            <person name="Bonometti L."/>
            <person name="Westerberg I."/>
            <person name="Brannstrom I.O."/>
            <person name="Guillou S."/>
            <person name="Cros-Aarteil S."/>
            <person name="Calhoun S."/>
            <person name="Haridas S."/>
            <person name="Kuo A."/>
            <person name="Mondo S."/>
            <person name="Pangilinan J."/>
            <person name="Riley R."/>
            <person name="LaButti K."/>
            <person name="Andreopoulos B."/>
            <person name="Lipzen A."/>
            <person name="Chen C."/>
            <person name="Yanf M."/>
            <person name="Daum C."/>
            <person name="Ng V."/>
            <person name="Clum A."/>
            <person name="Steindorff A."/>
            <person name="Ohm R."/>
            <person name="Martin F."/>
            <person name="Silar P."/>
            <person name="Natvig D."/>
            <person name="Lalanne C."/>
            <person name="Gautier V."/>
            <person name="Ament-velasquez S.L."/>
            <person name="Kruys A."/>
            <person name="Hutchinson M.I."/>
            <person name="Powell A.J."/>
            <person name="Barry K."/>
            <person name="Miller A.N."/>
            <person name="Grigoriev I.V."/>
            <person name="Debuchy R."/>
            <person name="Gladieux P."/>
            <person name="Thoren M.H."/>
            <person name="Johannesson H."/>
        </authorList>
    </citation>
    <scope>NUCLEOTIDE SEQUENCE</scope>
    <source>
        <strain evidence="12">SMH2392-1A</strain>
    </source>
</reference>
<evidence type="ECO:0000256" key="8">
    <source>
        <dbReference type="ARBA" id="ARBA00023274"/>
    </source>
</evidence>
<gene>
    <name evidence="12" type="ORF">B0T26DRAFT_674027</name>
</gene>
<dbReference type="RefSeq" id="XP_060298229.1">
    <property type="nucleotide sequence ID" value="XM_060439666.1"/>
</dbReference>
<dbReference type="Proteomes" id="UP001172101">
    <property type="component" value="Unassembled WGS sequence"/>
</dbReference>
<proteinExistence type="inferred from homology"/>
<evidence type="ECO:0000256" key="6">
    <source>
        <dbReference type="ARBA" id="ARBA00023135"/>
    </source>
</evidence>
<evidence type="ECO:0000256" key="4">
    <source>
        <dbReference type="ARBA" id="ARBA00022490"/>
    </source>
</evidence>
<dbReference type="Gene3D" id="1.10.3450.40">
    <property type="entry name" value="Signal recognition particle, SRP68 subunit, RNA-binding domain"/>
    <property type="match status" value="1"/>
</dbReference>
<comment type="caution">
    <text evidence="12">The sequence shown here is derived from an EMBL/GenBank/DDBJ whole genome shotgun (WGS) entry which is preliminary data.</text>
</comment>
<evidence type="ECO:0000256" key="11">
    <source>
        <dbReference type="SAM" id="MobiDB-lite"/>
    </source>
</evidence>
<accession>A0AA40AUK9</accession>
<evidence type="ECO:0000313" key="13">
    <source>
        <dbReference type="Proteomes" id="UP001172101"/>
    </source>
</evidence>
<evidence type="ECO:0000256" key="10">
    <source>
        <dbReference type="PIRNR" id="PIRNR038995"/>
    </source>
</evidence>
<evidence type="ECO:0000256" key="3">
    <source>
        <dbReference type="ARBA" id="ARBA00009352"/>
    </source>
</evidence>
<dbReference type="AlphaFoldDB" id="A0AA40AUK9"/>
<dbReference type="GO" id="GO:0008312">
    <property type="term" value="F:7S RNA binding"/>
    <property type="evidence" value="ECO:0007669"/>
    <property type="project" value="InterPro"/>
</dbReference>
<dbReference type="CDD" id="cd15481">
    <property type="entry name" value="SRP68-RBD"/>
    <property type="match status" value="1"/>
</dbReference>